<keyword evidence="5" id="KW-1185">Reference proteome</keyword>
<dbReference type="InterPro" id="IPR050900">
    <property type="entry name" value="Transposase_IS3/IS150/IS904"/>
</dbReference>
<dbReference type="InterPro" id="IPR012337">
    <property type="entry name" value="RNaseH-like_sf"/>
</dbReference>
<dbReference type="InterPro" id="IPR036397">
    <property type="entry name" value="RNaseH_sf"/>
</dbReference>
<proteinExistence type="inferred from homology"/>
<feature type="domain" description="Integrase catalytic" evidence="3">
    <location>
        <begin position="119"/>
        <end position="188"/>
    </location>
</feature>
<dbReference type="InterPro" id="IPR048020">
    <property type="entry name" value="Transpos_IS3"/>
</dbReference>
<dbReference type="InterPro" id="IPR001584">
    <property type="entry name" value="Integrase_cat-core"/>
</dbReference>
<dbReference type="Gene3D" id="3.30.420.10">
    <property type="entry name" value="Ribonuclease H-like superfamily/Ribonuclease H"/>
    <property type="match status" value="1"/>
</dbReference>
<dbReference type="STRING" id="416873.SAMN04487951_10615"/>
<dbReference type="SUPFAM" id="SSF53098">
    <property type="entry name" value="Ribonuclease H-like"/>
    <property type="match status" value="1"/>
</dbReference>
<dbReference type="PROSITE" id="PS50994">
    <property type="entry name" value="INTEGRASE"/>
    <property type="match status" value="1"/>
</dbReference>
<evidence type="ECO:0000259" key="3">
    <source>
        <dbReference type="PROSITE" id="PS50994"/>
    </source>
</evidence>
<dbReference type="Pfam" id="PF00665">
    <property type="entry name" value="rve"/>
    <property type="match status" value="1"/>
</dbReference>
<comment type="similarity">
    <text evidence="2">Belongs to the transposase IS3/IS150/IS904 family.</text>
</comment>
<evidence type="ECO:0000256" key="1">
    <source>
        <dbReference type="ARBA" id="ARBA00037276"/>
    </source>
</evidence>
<protein>
    <submittedName>
        <fullName evidence="4">HTH-like domain-containing protein</fullName>
    </submittedName>
</protein>
<accession>A0A1H0CDF4</accession>
<name>A0A1H0CDF4_9GAMM</name>
<dbReference type="PANTHER" id="PTHR46889:SF6">
    <property type="entry name" value="TRANSPOSASE INSF FOR INSERTION SEQUENCE IS3B"/>
    <property type="match status" value="1"/>
</dbReference>
<dbReference type="PANTHER" id="PTHR46889">
    <property type="entry name" value="TRANSPOSASE INSF FOR INSERTION SEQUENCE IS3B-RELATED"/>
    <property type="match status" value="1"/>
</dbReference>
<evidence type="ECO:0000313" key="4">
    <source>
        <dbReference type="EMBL" id="SDN55914.1"/>
    </source>
</evidence>
<organism evidence="4 5">
    <name type="scientific">Vreelandella arcis</name>
    <dbReference type="NCBI Taxonomy" id="416873"/>
    <lineage>
        <taxon>Bacteria</taxon>
        <taxon>Pseudomonadati</taxon>
        <taxon>Pseudomonadota</taxon>
        <taxon>Gammaproteobacteria</taxon>
        <taxon>Oceanospirillales</taxon>
        <taxon>Halomonadaceae</taxon>
        <taxon>Vreelandella</taxon>
    </lineage>
</organism>
<dbReference type="GO" id="GO:0015074">
    <property type="term" value="P:DNA integration"/>
    <property type="evidence" value="ECO:0007669"/>
    <property type="project" value="InterPro"/>
</dbReference>
<gene>
    <name evidence="4" type="ORF">SAMN04487951_10615</name>
</gene>
<dbReference type="Proteomes" id="UP000199677">
    <property type="component" value="Unassembled WGS sequence"/>
</dbReference>
<dbReference type="EMBL" id="FNII01000006">
    <property type="protein sequence ID" value="SDN55914.1"/>
    <property type="molecule type" value="Genomic_DNA"/>
</dbReference>
<dbReference type="AlphaFoldDB" id="A0A1H0CDF4"/>
<evidence type="ECO:0000256" key="2">
    <source>
        <dbReference type="ARBA" id="ARBA00043964"/>
    </source>
</evidence>
<evidence type="ECO:0000313" key="5">
    <source>
        <dbReference type="Proteomes" id="UP000199677"/>
    </source>
</evidence>
<dbReference type="NCBIfam" id="NF033516">
    <property type="entry name" value="transpos_IS3"/>
    <property type="match status" value="1"/>
</dbReference>
<reference evidence="5" key="1">
    <citation type="submission" date="2016-10" db="EMBL/GenBank/DDBJ databases">
        <authorList>
            <person name="Varghese N."/>
            <person name="Submissions S."/>
        </authorList>
    </citation>
    <scope>NUCLEOTIDE SEQUENCE [LARGE SCALE GENOMIC DNA]</scope>
    <source>
        <strain evidence="5">CGMCC 1.6494</strain>
    </source>
</reference>
<dbReference type="GO" id="GO:0003677">
    <property type="term" value="F:DNA binding"/>
    <property type="evidence" value="ECO:0007669"/>
    <property type="project" value="UniProtKB-KW"/>
</dbReference>
<sequence length="188" mass="21434">MLEHSHRFSVVRMASVLGVSRSGYYKWQKTRFQPSQLEQTRERLDRRVKEAFGQSKQRDGARRIQATLATNGHPYDVKTIGASMRRQSLVPKAARKFVVTTDSDHSLPVAPNLLEQDFEATAPNQKWAGEITYLMSSEGWLYLAVIIDLYSRSVVGWSMNTRMTADLVCDALEMALWRHNFPTGVISQ</sequence>
<comment type="function">
    <text evidence="1">Involved in the transposition of the insertion sequence IS3.</text>
</comment>